<feature type="transmembrane region" description="Helical" evidence="1">
    <location>
        <begin position="14"/>
        <end position="36"/>
    </location>
</feature>
<feature type="non-terminal residue" evidence="2">
    <location>
        <position position="84"/>
    </location>
</feature>
<dbReference type="AlphaFoldDB" id="X0ZFI7"/>
<protein>
    <submittedName>
        <fullName evidence="2">Uncharacterized protein</fullName>
    </submittedName>
</protein>
<gene>
    <name evidence="2" type="ORF">S01H1_76848</name>
</gene>
<sequence>MEGRIWFVPGTNSYAYTAACPFLVPYSLSGAFLYIIKPFLISVEDYLFIEANRTPGAIASTLPTFGTKILKPEIYGFVNGQGEI</sequence>
<proteinExistence type="predicted"/>
<evidence type="ECO:0000256" key="1">
    <source>
        <dbReference type="SAM" id="Phobius"/>
    </source>
</evidence>
<dbReference type="EMBL" id="BARS01051616">
    <property type="protein sequence ID" value="GAG47106.1"/>
    <property type="molecule type" value="Genomic_DNA"/>
</dbReference>
<name>X0ZFI7_9ZZZZ</name>
<keyword evidence="1" id="KW-0812">Transmembrane</keyword>
<reference evidence="2" key="1">
    <citation type="journal article" date="2014" name="Front. Microbiol.">
        <title>High frequency of phylogenetically diverse reductive dehalogenase-homologous genes in deep subseafloor sedimentary metagenomes.</title>
        <authorList>
            <person name="Kawai M."/>
            <person name="Futagami T."/>
            <person name="Toyoda A."/>
            <person name="Takaki Y."/>
            <person name="Nishi S."/>
            <person name="Hori S."/>
            <person name="Arai W."/>
            <person name="Tsubouchi T."/>
            <person name="Morono Y."/>
            <person name="Uchiyama I."/>
            <person name="Ito T."/>
            <person name="Fujiyama A."/>
            <person name="Inagaki F."/>
            <person name="Takami H."/>
        </authorList>
    </citation>
    <scope>NUCLEOTIDE SEQUENCE</scope>
    <source>
        <strain evidence="2">Expedition CK06-06</strain>
    </source>
</reference>
<evidence type="ECO:0000313" key="2">
    <source>
        <dbReference type="EMBL" id="GAG47106.1"/>
    </source>
</evidence>
<comment type="caution">
    <text evidence="2">The sequence shown here is derived from an EMBL/GenBank/DDBJ whole genome shotgun (WGS) entry which is preliminary data.</text>
</comment>
<keyword evidence="1" id="KW-1133">Transmembrane helix</keyword>
<organism evidence="2">
    <name type="scientific">marine sediment metagenome</name>
    <dbReference type="NCBI Taxonomy" id="412755"/>
    <lineage>
        <taxon>unclassified sequences</taxon>
        <taxon>metagenomes</taxon>
        <taxon>ecological metagenomes</taxon>
    </lineage>
</organism>
<keyword evidence="1" id="KW-0472">Membrane</keyword>
<accession>X0ZFI7</accession>